<reference evidence="1 2" key="2">
    <citation type="submission" date="2018-11" db="EMBL/GenBank/DDBJ databases">
        <authorList>
            <consortium name="Pathogen Informatics"/>
        </authorList>
    </citation>
    <scope>NUCLEOTIDE SEQUENCE [LARGE SCALE GENOMIC DNA]</scope>
</reference>
<dbReference type="EMBL" id="UZAM01013184">
    <property type="protein sequence ID" value="VDP26110.1"/>
    <property type="molecule type" value="Genomic_DNA"/>
</dbReference>
<evidence type="ECO:0000313" key="1">
    <source>
        <dbReference type="EMBL" id="VDP26110.1"/>
    </source>
</evidence>
<dbReference type="PANTHER" id="PTHR47027:SF20">
    <property type="entry name" value="REVERSE TRANSCRIPTASE-LIKE PROTEIN WITH RNA-DIRECTED DNA POLYMERASE DOMAIN"/>
    <property type="match status" value="1"/>
</dbReference>
<reference evidence="3" key="1">
    <citation type="submission" date="2016-06" db="UniProtKB">
        <authorList>
            <consortium name="WormBaseParasite"/>
        </authorList>
    </citation>
    <scope>IDENTIFICATION</scope>
</reference>
<dbReference type="WBParaSite" id="SBAD_0001015001-mRNA-1">
    <property type="protein sequence ID" value="SBAD_0001015001-mRNA-1"/>
    <property type="gene ID" value="SBAD_0001015001"/>
</dbReference>
<dbReference type="Proteomes" id="UP000270296">
    <property type="component" value="Unassembled WGS sequence"/>
</dbReference>
<evidence type="ECO:0000313" key="3">
    <source>
        <dbReference type="WBParaSite" id="SBAD_0001015001-mRNA-1"/>
    </source>
</evidence>
<organism evidence="3">
    <name type="scientific">Soboliphyme baturini</name>
    <dbReference type="NCBI Taxonomy" id="241478"/>
    <lineage>
        <taxon>Eukaryota</taxon>
        <taxon>Metazoa</taxon>
        <taxon>Ecdysozoa</taxon>
        <taxon>Nematoda</taxon>
        <taxon>Enoplea</taxon>
        <taxon>Dorylaimia</taxon>
        <taxon>Dioctophymatida</taxon>
        <taxon>Dioctophymatoidea</taxon>
        <taxon>Soboliphymatidae</taxon>
        <taxon>Soboliphyme</taxon>
    </lineage>
</organism>
<evidence type="ECO:0000313" key="2">
    <source>
        <dbReference type="Proteomes" id="UP000270296"/>
    </source>
</evidence>
<dbReference type="PANTHER" id="PTHR47027">
    <property type="entry name" value="REVERSE TRANSCRIPTASE DOMAIN-CONTAINING PROTEIN"/>
    <property type="match status" value="1"/>
</dbReference>
<dbReference type="OrthoDB" id="5807916at2759"/>
<sequence>MYPRVLITVLEFADDIALLSYSINDLVELTRDVCKVASAVGVEVSSIKIKIMRTPDVTNDPKIQWGETTLEEVENFKFLGSVLTRDGNCDMETLFSSAACRTFLKCDGPASVVVSKNHPEREWRLIETYFPLESKNDRKRIGSQRSTLKQLLKAKAELTFATVTTIA</sequence>
<protein>
    <submittedName>
        <fullName evidence="3">Reverse transcriptase domain-containing protein</fullName>
    </submittedName>
</protein>
<gene>
    <name evidence="1" type="ORF">SBAD_LOCUS9800</name>
</gene>
<dbReference type="AlphaFoldDB" id="A0A183J1Q2"/>
<name>A0A183J1Q2_9BILA</name>
<keyword evidence="2" id="KW-1185">Reference proteome</keyword>
<proteinExistence type="predicted"/>
<accession>A0A183J1Q2</accession>